<feature type="transmembrane region" description="Helical" evidence="1">
    <location>
        <begin position="228"/>
        <end position="248"/>
    </location>
</feature>
<proteinExistence type="predicted"/>
<dbReference type="AlphaFoldDB" id="A0A9X2HC35"/>
<feature type="transmembrane region" description="Helical" evidence="1">
    <location>
        <begin position="78"/>
        <end position="100"/>
    </location>
</feature>
<protein>
    <submittedName>
        <fullName evidence="2">Uncharacterized protein</fullName>
    </submittedName>
</protein>
<keyword evidence="3" id="KW-1185">Reference proteome</keyword>
<dbReference type="EMBL" id="JANAFB010000041">
    <property type="protein sequence ID" value="MCP3426899.1"/>
    <property type="molecule type" value="Genomic_DNA"/>
</dbReference>
<keyword evidence="1" id="KW-0812">Transmembrane</keyword>
<accession>A0A9X2HC35</accession>
<dbReference type="RefSeq" id="WP_254168247.1">
    <property type="nucleotide sequence ID" value="NZ_JANAFB010000041.1"/>
</dbReference>
<evidence type="ECO:0000313" key="2">
    <source>
        <dbReference type="EMBL" id="MCP3426899.1"/>
    </source>
</evidence>
<name>A0A9X2HC35_9MICC</name>
<sequence length="251" mass="26999">MSTLKEWSSEHRDWVERFVLDLRSANVPEREIGEELADAHARCEQTGGLPEEVLGHPDDYAEVIGYPVHHAGAEQRGILSWVSPVAIQAIVALVGTYALRAWIEGTDLTLNLGTLICWLVMAIMISGLGALVAWSGRRVYSIWLLIVTYVVALGAGIAGALLSRTDLPVVAAGTPMPLAVTCAAIIVLIAVTSTVREVRGGFKGLDPVEIEEGVSASGERRARPVRKLVLVVFWVVPAYLALDAWLTVSAA</sequence>
<feature type="transmembrane region" description="Helical" evidence="1">
    <location>
        <begin position="174"/>
        <end position="195"/>
    </location>
</feature>
<keyword evidence="1" id="KW-1133">Transmembrane helix</keyword>
<organism evidence="2 3">
    <name type="scientific">Rothia santali</name>
    <dbReference type="NCBI Taxonomy" id="2949643"/>
    <lineage>
        <taxon>Bacteria</taxon>
        <taxon>Bacillati</taxon>
        <taxon>Actinomycetota</taxon>
        <taxon>Actinomycetes</taxon>
        <taxon>Micrococcales</taxon>
        <taxon>Micrococcaceae</taxon>
        <taxon>Rothia</taxon>
    </lineage>
</organism>
<feature type="transmembrane region" description="Helical" evidence="1">
    <location>
        <begin position="141"/>
        <end position="162"/>
    </location>
</feature>
<evidence type="ECO:0000313" key="3">
    <source>
        <dbReference type="Proteomes" id="UP001139502"/>
    </source>
</evidence>
<comment type="caution">
    <text evidence="2">The sequence shown here is derived from an EMBL/GenBank/DDBJ whole genome shotgun (WGS) entry which is preliminary data.</text>
</comment>
<dbReference type="Proteomes" id="UP001139502">
    <property type="component" value="Unassembled WGS sequence"/>
</dbReference>
<keyword evidence="1" id="KW-0472">Membrane</keyword>
<feature type="transmembrane region" description="Helical" evidence="1">
    <location>
        <begin position="112"/>
        <end position="134"/>
    </location>
</feature>
<reference evidence="2" key="1">
    <citation type="submission" date="2022-06" db="EMBL/GenBank/DDBJ databases">
        <title>Rothia sp. isolated from sandalwood seedling.</title>
        <authorList>
            <person name="Tuikhar N."/>
            <person name="Kirdat K."/>
            <person name="Thorat V."/>
            <person name="Swetha P."/>
            <person name="Padma S."/>
            <person name="Sundararaj R."/>
            <person name="Yadav A."/>
        </authorList>
    </citation>
    <scope>NUCLEOTIDE SEQUENCE</scope>
    <source>
        <strain evidence="2">AR01</strain>
    </source>
</reference>
<evidence type="ECO:0000256" key="1">
    <source>
        <dbReference type="SAM" id="Phobius"/>
    </source>
</evidence>
<gene>
    <name evidence="2" type="ORF">NBM05_13005</name>
</gene>